<sequence length="273" mass="29345">MAKLTIGQKAERVLLLLLGLRKNKVAAALVAHGFSDDDLAEGWRLLQRVTRTRLGFVATAAATDSGLINELDAWENKWFPIASATLKRHAPEAHAFMFRNLGQTEGAAVLVSVGTFVERWEHLARSKEKGGPDAGGEEGRKILARRGLTKAVIDEARELLARAGKLESVAEVAPAAAGDHDFEEAERQLWDWYLEWSTIVQTAIKDRRLLRELGFRRASSSRSSADAAAADDEEAEEDTGGASHDDGAGAEPAADPGAFLTGARPAAAARAGR</sequence>
<evidence type="ECO:0000313" key="3">
    <source>
        <dbReference type="Proteomes" id="UP000295781"/>
    </source>
</evidence>
<evidence type="ECO:0000313" key="2">
    <source>
        <dbReference type="EMBL" id="AUX19858.1"/>
    </source>
</evidence>
<dbReference type="OrthoDB" id="5511853at2"/>
<dbReference type="EMBL" id="CP012670">
    <property type="protein sequence ID" value="AUX19858.1"/>
    <property type="molecule type" value="Genomic_DNA"/>
</dbReference>
<accession>A0A4P2PTH6</accession>
<feature type="compositionally biased region" description="Acidic residues" evidence="1">
    <location>
        <begin position="229"/>
        <end position="239"/>
    </location>
</feature>
<feature type="compositionally biased region" description="Low complexity" evidence="1">
    <location>
        <begin position="249"/>
        <end position="273"/>
    </location>
</feature>
<gene>
    <name evidence="2" type="ORF">SOCEGT47_003110</name>
</gene>
<evidence type="ECO:0000256" key="1">
    <source>
        <dbReference type="SAM" id="MobiDB-lite"/>
    </source>
</evidence>
<dbReference type="AlphaFoldDB" id="A0A4P2PTH6"/>
<protein>
    <submittedName>
        <fullName evidence="2">Uncharacterized protein</fullName>
    </submittedName>
</protein>
<proteinExistence type="predicted"/>
<organism evidence="2 3">
    <name type="scientific">Sorangium cellulosum</name>
    <name type="common">Polyangium cellulosum</name>
    <dbReference type="NCBI Taxonomy" id="56"/>
    <lineage>
        <taxon>Bacteria</taxon>
        <taxon>Pseudomonadati</taxon>
        <taxon>Myxococcota</taxon>
        <taxon>Polyangia</taxon>
        <taxon>Polyangiales</taxon>
        <taxon>Polyangiaceae</taxon>
        <taxon>Sorangium</taxon>
    </lineage>
</organism>
<feature type="region of interest" description="Disordered" evidence="1">
    <location>
        <begin position="221"/>
        <end position="273"/>
    </location>
</feature>
<dbReference type="Proteomes" id="UP000295781">
    <property type="component" value="Chromosome"/>
</dbReference>
<dbReference type="RefSeq" id="WP_129344623.1">
    <property type="nucleotide sequence ID" value="NZ_CP012670.1"/>
</dbReference>
<name>A0A4P2PTH6_SORCE</name>
<reference evidence="2 3" key="1">
    <citation type="submission" date="2015-09" db="EMBL/GenBank/DDBJ databases">
        <title>Sorangium comparison.</title>
        <authorList>
            <person name="Zaburannyi N."/>
            <person name="Bunk B."/>
            <person name="Overmann J."/>
            <person name="Mueller R."/>
        </authorList>
    </citation>
    <scope>NUCLEOTIDE SEQUENCE [LARGE SCALE GENOMIC DNA]</scope>
    <source>
        <strain evidence="2 3">So ceGT47</strain>
    </source>
</reference>